<dbReference type="GO" id="GO:0046872">
    <property type="term" value="F:metal ion binding"/>
    <property type="evidence" value="ECO:0007669"/>
    <property type="project" value="UniProtKB-UniRule"/>
</dbReference>
<keyword evidence="10 15" id="KW-0472">Membrane</keyword>
<dbReference type="InterPro" id="IPR001915">
    <property type="entry name" value="Peptidase_M48"/>
</dbReference>
<evidence type="ECO:0000313" key="19">
    <source>
        <dbReference type="Proteomes" id="UP000053780"/>
    </source>
</evidence>
<keyword evidence="4 14" id="KW-0479">Metal-binding</keyword>
<keyword evidence="9 15" id="KW-0482">Metalloprotease</keyword>
<proteinExistence type="inferred from homology"/>
<evidence type="ECO:0000256" key="4">
    <source>
        <dbReference type="ARBA" id="ARBA00022723"/>
    </source>
</evidence>
<feature type="binding site" evidence="14">
    <location>
        <position position="267"/>
    </location>
    <ligand>
        <name>Zn(2+)</name>
        <dbReference type="ChEBI" id="CHEBI:29105"/>
        <note>catalytic</note>
    </ligand>
</feature>
<dbReference type="InterPro" id="IPR032456">
    <property type="entry name" value="Peptidase_M48_N"/>
</dbReference>
<sequence length="403" mass="47921">MIETLMMSVMIINLMIATYLKMRNILSIYKKDPKDNTDLIIVQKYNRDKLFFSIFSLVLSTIRDIIVIKYRIYQQIYNKWFVNMYMSEVCFFLAIINISSLLDLPLDLFNTFVIEQMYGFNNTTLTVYAVDFIKKNLIINILIFLVLNVVLNLVYKFLSSFWLYLWVFLSIFQLIMVVIYPVYIQPLFNKFDELEEGDLKDKINELSKKIGFQASKIFIMDGSKRSSHSNAYFTGLTKEKRIVLFDTLLKDLSTNEILAVLCHEFGHWFNFHIIKQISFILLQHLLYFWMTNQVLNSEYISKNLFFQNEPLIIKLMYVSFLLTILEFPMMLVNNIISRKYEREADIFAVKQNYGEDLIKGLNMLEKSNKSHQSPDWLYSMCYNSHPTVLERVDLIENEMKKHE</sequence>
<accession>T0L1W7</accession>
<feature type="binding site" evidence="14">
    <location>
        <position position="263"/>
    </location>
    <ligand>
        <name>Zn(2+)</name>
        <dbReference type="ChEBI" id="CHEBI:29105"/>
        <note>catalytic</note>
    </ligand>
</feature>
<evidence type="ECO:0000259" key="16">
    <source>
        <dbReference type="Pfam" id="PF01435"/>
    </source>
</evidence>
<keyword evidence="7 14" id="KW-0862">Zinc</keyword>
<dbReference type="VEuPathDB" id="MicrosporidiaDB:NAPIS_ORF00952"/>
<dbReference type="Pfam" id="PF01435">
    <property type="entry name" value="Peptidase_M48"/>
    <property type="match status" value="1"/>
</dbReference>
<evidence type="ECO:0000256" key="1">
    <source>
        <dbReference type="ARBA" id="ARBA00004477"/>
    </source>
</evidence>
<reference evidence="18 19" key="1">
    <citation type="journal article" date="2013" name="BMC Genomics">
        <title>Genome sequencing and comparative genomics of honey bee microsporidia, Nosema apis reveal novel insights into host-parasite interactions.</title>
        <authorList>
            <person name="Chen Yp."/>
            <person name="Pettis J.S."/>
            <person name="Zhao Y."/>
            <person name="Liu X."/>
            <person name="Tallon L.J."/>
            <person name="Sadzewicz L.D."/>
            <person name="Li R."/>
            <person name="Zheng H."/>
            <person name="Huang S."/>
            <person name="Zhang X."/>
            <person name="Hamilton M.C."/>
            <person name="Pernal S.F."/>
            <person name="Melathopoulos A.P."/>
            <person name="Yan X."/>
            <person name="Evans J.D."/>
        </authorList>
    </citation>
    <scope>NUCLEOTIDE SEQUENCE [LARGE SCALE GENOMIC DNA]</scope>
    <source>
        <strain evidence="18 19">BRL 01</strain>
    </source>
</reference>
<evidence type="ECO:0000256" key="11">
    <source>
        <dbReference type="ARBA" id="ARBA00044456"/>
    </source>
</evidence>
<dbReference type="AlphaFoldDB" id="T0L1W7"/>
<dbReference type="GO" id="GO:0005789">
    <property type="term" value="C:endoplasmic reticulum membrane"/>
    <property type="evidence" value="ECO:0007669"/>
    <property type="project" value="UniProtKB-SubCell"/>
</dbReference>
<dbReference type="InterPro" id="IPR027057">
    <property type="entry name" value="CAXX_Prtase_1"/>
</dbReference>
<dbReference type="GO" id="GO:0004222">
    <property type="term" value="F:metalloendopeptidase activity"/>
    <property type="evidence" value="ECO:0007669"/>
    <property type="project" value="UniProtKB-UniRule"/>
</dbReference>
<evidence type="ECO:0000256" key="9">
    <source>
        <dbReference type="ARBA" id="ARBA00023049"/>
    </source>
</evidence>
<feature type="active site" description="Proton donor" evidence="13">
    <location>
        <position position="345"/>
    </location>
</feature>
<protein>
    <recommendedName>
        <fullName evidence="15">CAAX prenyl protease</fullName>
        <ecNumber evidence="15">3.4.24.84</ecNumber>
    </recommendedName>
</protein>
<evidence type="ECO:0000259" key="17">
    <source>
        <dbReference type="Pfam" id="PF16491"/>
    </source>
</evidence>
<dbReference type="Pfam" id="PF16491">
    <property type="entry name" value="Peptidase_M48_N"/>
    <property type="match status" value="1"/>
</dbReference>
<keyword evidence="3 15" id="KW-0812">Transmembrane</keyword>
<keyword evidence="6 15" id="KW-0256">Endoplasmic reticulum</keyword>
<keyword evidence="8 15" id="KW-1133">Transmembrane helix</keyword>
<dbReference type="Proteomes" id="UP000053780">
    <property type="component" value="Unassembled WGS sequence"/>
</dbReference>
<comment type="catalytic activity">
    <reaction evidence="11 15">
        <text>Hydrolyzes the peptide bond -P2-(S-farnesyl or geranylgeranyl)C-P1'-P2'-P3'-COOH where P1' and P2' are amino acids with aliphatic side chains and P3' is any C-terminal residue.</text>
        <dbReference type="EC" id="3.4.24.84"/>
    </reaction>
</comment>
<organism evidence="18 19">
    <name type="scientific">Vairimorpha apis BRL 01</name>
    <dbReference type="NCBI Taxonomy" id="1037528"/>
    <lineage>
        <taxon>Eukaryota</taxon>
        <taxon>Fungi</taxon>
        <taxon>Fungi incertae sedis</taxon>
        <taxon>Microsporidia</taxon>
        <taxon>Nosematidae</taxon>
        <taxon>Vairimorpha</taxon>
    </lineage>
</organism>
<dbReference type="EMBL" id="KE647136">
    <property type="protein sequence ID" value="EQB61477.1"/>
    <property type="molecule type" value="Genomic_DNA"/>
</dbReference>
<evidence type="ECO:0000256" key="10">
    <source>
        <dbReference type="ARBA" id="ARBA00023136"/>
    </source>
</evidence>
<dbReference type="FunFam" id="3.30.2010.10:FF:000002">
    <property type="entry name" value="CAAX prenyl protease"/>
    <property type="match status" value="1"/>
</dbReference>
<evidence type="ECO:0000256" key="14">
    <source>
        <dbReference type="PIRSR" id="PIRSR627057-2"/>
    </source>
</evidence>
<evidence type="ECO:0000256" key="6">
    <source>
        <dbReference type="ARBA" id="ARBA00022824"/>
    </source>
</evidence>
<evidence type="ECO:0000256" key="12">
    <source>
        <dbReference type="ARBA" id="ARBA00060927"/>
    </source>
</evidence>
<evidence type="ECO:0000313" key="18">
    <source>
        <dbReference type="EMBL" id="EQB61477.1"/>
    </source>
</evidence>
<feature type="transmembrane region" description="Helical" evidence="15">
    <location>
        <begin position="161"/>
        <end position="183"/>
    </location>
</feature>
<feature type="binding site" evidence="14">
    <location>
        <position position="341"/>
    </location>
    <ligand>
        <name>Zn(2+)</name>
        <dbReference type="ChEBI" id="CHEBI:29105"/>
        <note>catalytic</note>
    </ligand>
</feature>
<keyword evidence="2 15" id="KW-0645">Protease</keyword>
<dbReference type="PANTHER" id="PTHR10120">
    <property type="entry name" value="CAAX PRENYL PROTEASE 1"/>
    <property type="match status" value="1"/>
</dbReference>
<evidence type="ECO:0000256" key="15">
    <source>
        <dbReference type="RuleBase" id="RU366005"/>
    </source>
</evidence>
<feature type="transmembrane region" description="Helical" evidence="15">
    <location>
        <begin position="311"/>
        <end position="332"/>
    </location>
</feature>
<name>T0L1W7_9MICR</name>
<evidence type="ECO:0000256" key="2">
    <source>
        <dbReference type="ARBA" id="ARBA00022670"/>
    </source>
</evidence>
<comment type="cofactor">
    <cofactor evidence="14 15">
        <name>Zn(2+)</name>
        <dbReference type="ChEBI" id="CHEBI:29105"/>
    </cofactor>
    <text evidence="14 15">Binds 1 zinc ion per subunit.</text>
</comment>
<feature type="domain" description="CAAX prenyl protease 1 N-terminal" evidence="17">
    <location>
        <begin position="43"/>
        <end position="190"/>
    </location>
</feature>
<dbReference type="EC" id="3.4.24.84" evidence="15"/>
<evidence type="ECO:0000256" key="13">
    <source>
        <dbReference type="PIRSR" id="PIRSR627057-1"/>
    </source>
</evidence>
<evidence type="ECO:0000256" key="3">
    <source>
        <dbReference type="ARBA" id="ARBA00022692"/>
    </source>
</evidence>
<keyword evidence="19" id="KW-1185">Reference proteome</keyword>
<feature type="transmembrane region" description="Helical" evidence="15">
    <location>
        <begin position="7"/>
        <end position="29"/>
    </location>
</feature>
<evidence type="ECO:0000256" key="7">
    <source>
        <dbReference type="ARBA" id="ARBA00022833"/>
    </source>
</evidence>
<dbReference type="OrthoDB" id="360839at2759"/>
<dbReference type="HOGENOM" id="CLU_025947_1_0_1"/>
<keyword evidence="5 15" id="KW-0378">Hydrolase</keyword>
<dbReference type="CDD" id="cd07343">
    <property type="entry name" value="M48A_Zmpste24p_like"/>
    <property type="match status" value="1"/>
</dbReference>
<feature type="active site" evidence="13">
    <location>
        <position position="264"/>
    </location>
</feature>
<evidence type="ECO:0000256" key="5">
    <source>
        <dbReference type="ARBA" id="ARBA00022801"/>
    </source>
</evidence>
<comment type="function">
    <text evidence="15">Proteolytically removes the C-terminal three residues of farnesylated proteins.</text>
</comment>
<feature type="transmembrane region" description="Helical" evidence="15">
    <location>
        <begin position="137"/>
        <end position="155"/>
    </location>
</feature>
<gene>
    <name evidence="18" type="ORF">NAPIS_ORF00952</name>
</gene>
<dbReference type="GO" id="GO:0071586">
    <property type="term" value="P:CAAX-box protein processing"/>
    <property type="evidence" value="ECO:0007669"/>
    <property type="project" value="UniProtKB-UniRule"/>
</dbReference>
<dbReference type="Gene3D" id="3.30.2010.10">
    <property type="entry name" value="Metalloproteases ('zincins'), catalytic domain"/>
    <property type="match status" value="1"/>
</dbReference>
<comment type="similarity">
    <text evidence="12 15">Belongs to the peptidase M48A family.</text>
</comment>
<feature type="transmembrane region" description="Helical" evidence="15">
    <location>
        <begin position="80"/>
        <end position="102"/>
    </location>
</feature>
<evidence type="ECO:0000256" key="8">
    <source>
        <dbReference type="ARBA" id="ARBA00022989"/>
    </source>
</evidence>
<comment type="subcellular location">
    <subcellularLocation>
        <location evidence="1 15">Endoplasmic reticulum membrane</location>
        <topology evidence="1 15">Multi-pass membrane protein</topology>
    </subcellularLocation>
</comment>
<feature type="domain" description="Peptidase M48" evidence="16">
    <location>
        <begin position="194"/>
        <end position="397"/>
    </location>
</feature>